<name>A0A3L8G1X2_STRIN</name>
<dbReference type="AlphaFoldDB" id="A0A3L8G1X2"/>
<proteinExistence type="predicted"/>
<evidence type="ECO:0000313" key="1">
    <source>
        <dbReference type="EMBL" id="RLU54458.1"/>
    </source>
</evidence>
<comment type="caution">
    <text evidence="1">The sequence shown here is derived from an EMBL/GenBank/DDBJ whole genome shotgun (WGS) entry which is preliminary data.</text>
</comment>
<protein>
    <recommendedName>
        <fullName evidence="3">Phage protein</fullName>
    </recommendedName>
</protein>
<dbReference type="RefSeq" id="WP_121792152.1">
    <property type="nucleotide sequence ID" value="NZ_QLQC01000087.1"/>
</dbReference>
<dbReference type="Proteomes" id="UP000269148">
    <property type="component" value="Unassembled WGS sequence"/>
</dbReference>
<dbReference type="EMBL" id="QLQD01000087">
    <property type="protein sequence ID" value="RLU54458.1"/>
    <property type="molecule type" value="Genomic_DNA"/>
</dbReference>
<gene>
    <name evidence="1" type="ORF">DIY07_10325</name>
</gene>
<dbReference type="OrthoDB" id="2234446at2"/>
<organism evidence="1 2">
    <name type="scientific">Streptococcus iniae</name>
    <name type="common">Streptococcus shiloi</name>
    <dbReference type="NCBI Taxonomy" id="1346"/>
    <lineage>
        <taxon>Bacteria</taxon>
        <taxon>Bacillati</taxon>
        <taxon>Bacillota</taxon>
        <taxon>Bacilli</taxon>
        <taxon>Lactobacillales</taxon>
        <taxon>Streptococcaceae</taxon>
        <taxon>Streptococcus</taxon>
    </lineage>
</organism>
<evidence type="ECO:0000313" key="2">
    <source>
        <dbReference type="Proteomes" id="UP000269148"/>
    </source>
</evidence>
<sequence>MKQEKNEVLLTVKDLNKLGAELTEIMQQIDMVNIAIQGLEFTERKDDLTFQLIARQFFNTNYTLNENIYKKLDEIACHLLNADNEKELKVLKND</sequence>
<reference evidence="1 2" key="1">
    <citation type="submission" date="2018-06" db="EMBL/GenBank/DDBJ databases">
        <title>Mutators as drivers of adaptation in pathogenic bacteria and a risk factor for host jumps and vaccine escape.</title>
        <authorList>
            <person name="Barnes A.C."/>
            <person name="Silayeva O."/>
        </authorList>
    </citation>
    <scope>NUCLEOTIDE SEQUENCE [LARGE SCALE GENOMIC DNA]</scope>
    <source>
        <strain evidence="1 2">QMA0445</strain>
    </source>
</reference>
<accession>A0A3L8G1X2</accession>
<evidence type="ECO:0008006" key="3">
    <source>
        <dbReference type="Google" id="ProtNLM"/>
    </source>
</evidence>